<evidence type="ECO:0000313" key="1">
    <source>
        <dbReference type="Proteomes" id="UP000887561"/>
    </source>
</evidence>
<name>A0A915MQ58_MELJA</name>
<keyword evidence="1" id="KW-1185">Reference proteome</keyword>
<protein>
    <submittedName>
        <fullName evidence="2">Uncharacterized protein</fullName>
    </submittedName>
</protein>
<accession>A0A915MQ58</accession>
<sequence length="56" mass="6413">TELEELKHEEDFAKKIISGNIEEIGEKKIEETPSTVIDEEQPTTVNDREINGMLLE</sequence>
<proteinExistence type="predicted"/>
<reference evidence="2" key="1">
    <citation type="submission" date="2022-11" db="UniProtKB">
        <authorList>
            <consortium name="WormBaseParasite"/>
        </authorList>
    </citation>
    <scope>IDENTIFICATION</scope>
</reference>
<evidence type="ECO:0000313" key="2">
    <source>
        <dbReference type="WBParaSite" id="scaffold45178_cov557.g24395"/>
    </source>
</evidence>
<organism evidence="1 2">
    <name type="scientific">Meloidogyne javanica</name>
    <name type="common">Root-knot nematode worm</name>
    <dbReference type="NCBI Taxonomy" id="6303"/>
    <lineage>
        <taxon>Eukaryota</taxon>
        <taxon>Metazoa</taxon>
        <taxon>Ecdysozoa</taxon>
        <taxon>Nematoda</taxon>
        <taxon>Chromadorea</taxon>
        <taxon>Rhabditida</taxon>
        <taxon>Tylenchina</taxon>
        <taxon>Tylenchomorpha</taxon>
        <taxon>Tylenchoidea</taxon>
        <taxon>Meloidogynidae</taxon>
        <taxon>Meloidogyninae</taxon>
        <taxon>Meloidogyne</taxon>
        <taxon>Meloidogyne incognita group</taxon>
    </lineage>
</organism>
<dbReference type="WBParaSite" id="scaffold45178_cov557.g24395">
    <property type="protein sequence ID" value="scaffold45178_cov557.g24395"/>
    <property type="gene ID" value="scaffold45178_cov557.g24395"/>
</dbReference>
<dbReference type="Proteomes" id="UP000887561">
    <property type="component" value="Unplaced"/>
</dbReference>
<dbReference type="AlphaFoldDB" id="A0A915MQ58"/>